<reference evidence="2 3" key="2">
    <citation type="submission" date="2018-11" db="EMBL/GenBank/DDBJ databases">
        <authorList>
            <consortium name="Pathogen Informatics"/>
        </authorList>
    </citation>
    <scope>NUCLEOTIDE SEQUENCE [LARGE SCALE GENOMIC DNA]</scope>
</reference>
<dbReference type="EMBL" id="UYWX01021279">
    <property type="protein sequence ID" value="VDM35040.1"/>
    <property type="molecule type" value="Genomic_DNA"/>
</dbReference>
<keyword evidence="3" id="KW-1185">Reference proteome</keyword>
<feature type="compositionally biased region" description="Polar residues" evidence="1">
    <location>
        <begin position="240"/>
        <end position="249"/>
    </location>
</feature>
<organism evidence="4">
    <name type="scientific">Hydatigena taeniaeformis</name>
    <name type="common">Feline tapeworm</name>
    <name type="synonym">Taenia taeniaeformis</name>
    <dbReference type="NCBI Taxonomy" id="6205"/>
    <lineage>
        <taxon>Eukaryota</taxon>
        <taxon>Metazoa</taxon>
        <taxon>Spiralia</taxon>
        <taxon>Lophotrochozoa</taxon>
        <taxon>Platyhelminthes</taxon>
        <taxon>Cestoda</taxon>
        <taxon>Eucestoda</taxon>
        <taxon>Cyclophyllidea</taxon>
        <taxon>Taeniidae</taxon>
        <taxon>Hydatigera</taxon>
    </lineage>
</organism>
<evidence type="ECO:0000313" key="2">
    <source>
        <dbReference type="EMBL" id="VDM35040.1"/>
    </source>
</evidence>
<reference evidence="4" key="1">
    <citation type="submission" date="2017-02" db="UniProtKB">
        <authorList>
            <consortium name="WormBaseParasite"/>
        </authorList>
    </citation>
    <scope>IDENTIFICATION</scope>
</reference>
<feature type="compositionally biased region" description="Basic and acidic residues" evidence="1">
    <location>
        <begin position="92"/>
        <end position="105"/>
    </location>
</feature>
<feature type="region of interest" description="Disordered" evidence="1">
    <location>
        <begin position="218"/>
        <end position="271"/>
    </location>
</feature>
<accession>A0A0R3X950</accession>
<feature type="compositionally biased region" description="Low complexity" evidence="1">
    <location>
        <begin position="22"/>
        <end position="31"/>
    </location>
</feature>
<feature type="compositionally biased region" description="Basic and acidic residues" evidence="1">
    <location>
        <begin position="120"/>
        <end position="133"/>
    </location>
</feature>
<evidence type="ECO:0000256" key="1">
    <source>
        <dbReference type="SAM" id="MobiDB-lite"/>
    </source>
</evidence>
<gene>
    <name evidence="2" type="ORF">TTAC_LOCUS10060</name>
</gene>
<evidence type="ECO:0000313" key="4">
    <source>
        <dbReference type="WBParaSite" id="TTAC_0001007501-mRNA-1"/>
    </source>
</evidence>
<dbReference type="AlphaFoldDB" id="A0A0R3X950"/>
<proteinExistence type="predicted"/>
<name>A0A0R3X950_HYDTA</name>
<dbReference type="Proteomes" id="UP000274429">
    <property type="component" value="Unassembled WGS sequence"/>
</dbReference>
<dbReference type="WBParaSite" id="TTAC_0001007501-mRNA-1">
    <property type="protein sequence ID" value="TTAC_0001007501-mRNA-1"/>
    <property type="gene ID" value="TTAC_0001007501"/>
</dbReference>
<protein>
    <submittedName>
        <fullName evidence="4">Microtubule-associated protein futsch</fullName>
    </submittedName>
</protein>
<feature type="region of interest" description="Disordered" evidence="1">
    <location>
        <begin position="1"/>
        <end position="146"/>
    </location>
</feature>
<evidence type="ECO:0000313" key="3">
    <source>
        <dbReference type="Proteomes" id="UP000274429"/>
    </source>
</evidence>
<sequence length="271" mass="28232">ESTIPAVETKDASEEEGDVKTETSSTDTESTIPAVETKDASEEEGDVKAETPSTDTESTIPAVEAKDASEEEGDVKAETPSTDTESTIPAVEAKDASEGEGDLKAETPSTDTVSTIPAVKAKDASEGEGDVKIETPSTDTGSSVPAAKAEAFGSDIVPTISVVEEKEKLVEASDVMLKDSCFEMKPTIPEVEDVDIAKEGLNTKVVESYLGLGIIEPSVGESAGHDIPDIVDEGLDPPKESSNLATQGLDTVDQGSAEEQDDVIVDVNRSK</sequence>